<sequence length="266" mass="29011">MTARLRITTPARRERLRTALPLALLALPAWGLLALGNTGLALSPLCSPGRIWSLPSPESLGFFFTYVPPGTLALGWALMVAAMMLPTLLPVLGHVRARTFADLRPVAECLVLAGYFGVWMAAGVGLIGLALGLRLLSGVPLWPLALGLALLWQASPAKQRALNRCHRRPVLAGFAPRLWRDALWLGARSGGACLTSCAPLMLLGLMLPGGHFAVMLALSLWIWAERLEPPRPPGWRFCWPRRALRLLRHRLAQPHRRHPETAGATV</sequence>
<reference evidence="2 3" key="1">
    <citation type="submission" date="2016-10" db="EMBL/GenBank/DDBJ databases">
        <authorList>
            <person name="Varghese N."/>
            <person name="Submissions S."/>
        </authorList>
    </citation>
    <scope>NUCLEOTIDE SEQUENCE [LARGE SCALE GENOMIC DNA]</scope>
    <source>
        <strain evidence="2 3">FF3</strain>
    </source>
</reference>
<accession>A0A975ZQ00</accession>
<gene>
    <name evidence="2" type="ORF">SAMN04487940_116101</name>
</gene>
<dbReference type="RefSeq" id="WP_083416119.1">
    <property type="nucleotide sequence ID" value="NZ_CBDCHI020000005.1"/>
</dbReference>
<dbReference type="AlphaFoldDB" id="A0A975ZQ00"/>
<protein>
    <submittedName>
        <fullName evidence="2">Predicted metal-binding membrane protein</fullName>
    </submittedName>
</protein>
<evidence type="ECO:0000313" key="2">
    <source>
        <dbReference type="EMBL" id="SEJ98915.1"/>
    </source>
</evidence>
<evidence type="ECO:0000256" key="1">
    <source>
        <dbReference type="SAM" id="Phobius"/>
    </source>
</evidence>
<keyword evidence="1" id="KW-0812">Transmembrane</keyword>
<keyword evidence="1" id="KW-1133">Transmembrane helix</keyword>
<feature type="transmembrane region" description="Helical" evidence="1">
    <location>
        <begin position="72"/>
        <end position="93"/>
    </location>
</feature>
<name>A0A975ZQ00_9RHOB</name>
<keyword evidence="1" id="KW-0472">Membrane</keyword>
<comment type="caution">
    <text evidence="2">The sequence shown here is derived from an EMBL/GenBank/DDBJ whole genome shotgun (WGS) entry which is preliminary data.</text>
</comment>
<dbReference type="Pfam" id="PF09948">
    <property type="entry name" value="PpoB2"/>
    <property type="match status" value="1"/>
</dbReference>
<dbReference type="Proteomes" id="UP000182932">
    <property type="component" value="Unassembled WGS sequence"/>
</dbReference>
<evidence type="ECO:0000313" key="3">
    <source>
        <dbReference type="Proteomes" id="UP000182932"/>
    </source>
</evidence>
<dbReference type="EMBL" id="FNYY01000016">
    <property type="protein sequence ID" value="SEJ98915.1"/>
    <property type="molecule type" value="Genomic_DNA"/>
</dbReference>
<proteinExistence type="predicted"/>
<feature type="transmembrane region" description="Helical" evidence="1">
    <location>
        <begin position="135"/>
        <end position="154"/>
    </location>
</feature>
<keyword evidence="3" id="KW-1185">Reference proteome</keyword>
<feature type="transmembrane region" description="Helical" evidence="1">
    <location>
        <begin position="105"/>
        <end position="129"/>
    </location>
</feature>
<feature type="transmembrane region" description="Helical" evidence="1">
    <location>
        <begin position="200"/>
        <end position="224"/>
    </location>
</feature>
<dbReference type="GeneID" id="80821536"/>
<organism evidence="2 3">
    <name type="scientific">Marinovum algicola</name>
    <dbReference type="NCBI Taxonomy" id="42444"/>
    <lineage>
        <taxon>Bacteria</taxon>
        <taxon>Pseudomonadati</taxon>
        <taxon>Pseudomonadota</taxon>
        <taxon>Alphaproteobacteria</taxon>
        <taxon>Rhodobacterales</taxon>
        <taxon>Roseobacteraceae</taxon>
        <taxon>Marinovum</taxon>
    </lineage>
</organism>
<dbReference type="InterPro" id="IPR018688">
    <property type="entry name" value="PpoB2-like"/>
</dbReference>